<protein>
    <recommendedName>
        <fullName evidence="2">Pyridoxamine kinase/Phosphomethylpyrimidine kinase domain-containing protein</fullName>
    </recommendedName>
</protein>
<comment type="caution">
    <text evidence="3">The sequence shown here is derived from an EMBL/GenBank/DDBJ whole genome shotgun (WGS) entry which is preliminary data.</text>
</comment>
<name>A0A3P3ENE2_9HYPH</name>
<keyword evidence="4" id="KW-1185">Reference proteome</keyword>
<dbReference type="AlphaFoldDB" id="A0A3P3ENE2"/>
<dbReference type="Gene3D" id="3.40.1190.20">
    <property type="match status" value="1"/>
</dbReference>
<gene>
    <name evidence="3" type="ORF">EH240_35660</name>
</gene>
<proteinExistence type="predicted"/>
<evidence type="ECO:0000256" key="1">
    <source>
        <dbReference type="SAM" id="MobiDB-lite"/>
    </source>
</evidence>
<dbReference type="PANTHER" id="PTHR20858">
    <property type="entry name" value="PHOSPHOMETHYLPYRIMIDINE KINASE"/>
    <property type="match status" value="1"/>
</dbReference>
<dbReference type="GO" id="GO:0005829">
    <property type="term" value="C:cytosol"/>
    <property type="evidence" value="ECO:0007669"/>
    <property type="project" value="TreeGrafter"/>
</dbReference>
<dbReference type="InterPro" id="IPR013749">
    <property type="entry name" value="PM/HMP-P_kinase-1"/>
</dbReference>
<sequence length="121" mass="12776">MSTLAPSTSRSAASERCSRPSRPTPSSAGPQALLVKGGHASGPRSTDILLRSDHETIHFDTPRLAISMRGTGCMLSSAITASLALGISLEKSVRGAKQFVFDALVRSTRSERRRHGTTAAD</sequence>
<dbReference type="UniPathway" id="UPA00060">
    <property type="reaction ID" value="UER00138"/>
</dbReference>
<feature type="region of interest" description="Disordered" evidence="1">
    <location>
        <begin position="1"/>
        <end position="46"/>
    </location>
</feature>
<dbReference type="GO" id="GO:0008902">
    <property type="term" value="F:hydroxymethylpyrimidine kinase activity"/>
    <property type="evidence" value="ECO:0007669"/>
    <property type="project" value="TreeGrafter"/>
</dbReference>
<evidence type="ECO:0000313" key="3">
    <source>
        <dbReference type="EMBL" id="RRH87865.1"/>
    </source>
</evidence>
<dbReference type="InterPro" id="IPR029056">
    <property type="entry name" value="Ribokinase-like"/>
</dbReference>
<dbReference type="Proteomes" id="UP000273786">
    <property type="component" value="Unassembled WGS sequence"/>
</dbReference>
<reference evidence="3 4" key="1">
    <citation type="submission" date="2018-11" db="EMBL/GenBank/DDBJ databases">
        <title>the genome of Mesorhizobium tamadayense DSM 28320.</title>
        <authorList>
            <person name="Gao J."/>
        </authorList>
    </citation>
    <scope>NUCLEOTIDE SEQUENCE [LARGE SCALE GENOMIC DNA]</scope>
    <source>
        <strain evidence="3 4">DSM 28320</strain>
    </source>
</reference>
<feature type="domain" description="Pyridoxamine kinase/Phosphomethylpyrimidine kinase" evidence="2">
    <location>
        <begin position="28"/>
        <end position="111"/>
    </location>
</feature>
<dbReference type="OrthoDB" id="9810880at2"/>
<dbReference type="Pfam" id="PF08543">
    <property type="entry name" value="Phos_pyr_kin"/>
    <property type="match status" value="1"/>
</dbReference>
<dbReference type="GO" id="GO:0008972">
    <property type="term" value="F:phosphomethylpyrimidine kinase activity"/>
    <property type="evidence" value="ECO:0007669"/>
    <property type="project" value="TreeGrafter"/>
</dbReference>
<feature type="compositionally biased region" description="Polar residues" evidence="1">
    <location>
        <begin position="1"/>
        <end position="12"/>
    </location>
</feature>
<dbReference type="GO" id="GO:0009228">
    <property type="term" value="P:thiamine biosynthetic process"/>
    <property type="evidence" value="ECO:0007669"/>
    <property type="project" value="TreeGrafter"/>
</dbReference>
<accession>A0A3P3ENE2</accession>
<dbReference type="EMBL" id="RQXT01000094">
    <property type="protein sequence ID" value="RRH87865.1"/>
    <property type="molecule type" value="Genomic_DNA"/>
</dbReference>
<evidence type="ECO:0000313" key="4">
    <source>
        <dbReference type="Proteomes" id="UP000273786"/>
    </source>
</evidence>
<evidence type="ECO:0000259" key="2">
    <source>
        <dbReference type="Pfam" id="PF08543"/>
    </source>
</evidence>
<organism evidence="3 4">
    <name type="scientific">Mesorhizobium tamadayense</name>
    <dbReference type="NCBI Taxonomy" id="425306"/>
    <lineage>
        <taxon>Bacteria</taxon>
        <taxon>Pseudomonadati</taxon>
        <taxon>Pseudomonadota</taxon>
        <taxon>Alphaproteobacteria</taxon>
        <taxon>Hyphomicrobiales</taxon>
        <taxon>Phyllobacteriaceae</taxon>
        <taxon>Mesorhizobium</taxon>
    </lineage>
</organism>
<dbReference type="GO" id="GO:0009229">
    <property type="term" value="P:thiamine diphosphate biosynthetic process"/>
    <property type="evidence" value="ECO:0007669"/>
    <property type="project" value="UniProtKB-UniPathway"/>
</dbReference>
<dbReference type="SUPFAM" id="SSF53613">
    <property type="entry name" value="Ribokinase-like"/>
    <property type="match status" value="1"/>
</dbReference>
<dbReference type="PANTHER" id="PTHR20858:SF17">
    <property type="entry name" value="HYDROXYMETHYLPYRIMIDINE_PHOSPHOMETHYLPYRIMIDINE KINASE THI20-RELATED"/>
    <property type="match status" value="1"/>
</dbReference>